<dbReference type="GO" id="GO:0005886">
    <property type="term" value="C:plasma membrane"/>
    <property type="evidence" value="ECO:0007669"/>
    <property type="project" value="UniProtKB-SubCell"/>
</dbReference>
<evidence type="ECO:0000256" key="12">
    <source>
        <dbReference type="PROSITE-ProRule" id="PRU00076"/>
    </source>
</evidence>
<dbReference type="InterPro" id="IPR013783">
    <property type="entry name" value="Ig-like_fold"/>
</dbReference>
<comment type="caution">
    <text evidence="16">The sequence shown here is derived from an EMBL/GenBank/DDBJ whole genome shotgun (WGS) entry which is preliminary data.</text>
</comment>
<dbReference type="InterPro" id="IPR040180">
    <property type="entry name" value="Neuregulin"/>
</dbReference>
<evidence type="ECO:0000256" key="7">
    <source>
        <dbReference type="ARBA" id="ARBA00022692"/>
    </source>
</evidence>
<keyword evidence="6 12" id="KW-0245">EGF-like domain</keyword>
<keyword evidence="10" id="KW-0472">Membrane</keyword>
<evidence type="ECO:0000256" key="3">
    <source>
        <dbReference type="ARBA" id="ARBA00008216"/>
    </source>
</evidence>
<dbReference type="PROSITE" id="PS00022">
    <property type="entry name" value="EGF_1"/>
    <property type="match status" value="1"/>
</dbReference>
<dbReference type="GO" id="GO:0005615">
    <property type="term" value="C:extracellular space"/>
    <property type="evidence" value="ECO:0007669"/>
    <property type="project" value="TreeGrafter"/>
</dbReference>
<evidence type="ECO:0000256" key="13">
    <source>
        <dbReference type="SAM" id="MobiDB-lite"/>
    </source>
</evidence>
<dbReference type="Gene3D" id="2.10.25.10">
    <property type="entry name" value="Laminin"/>
    <property type="match status" value="1"/>
</dbReference>
<dbReference type="AlphaFoldDB" id="A0A1V9XSJ2"/>
<organism evidence="16 17">
    <name type="scientific">Tropilaelaps mercedesae</name>
    <dbReference type="NCBI Taxonomy" id="418985"/>
    <lineage>
        <taxon>Eukaryota</taxon>
        <taxon>Metazoa</taxon>
        <taxon>Ecdysozoa</taxon>
        <taxon>Arthropoda</taxon>
        <taxon>Chelicerata</taxon>
        <taxon>Arachnida</taxon>
        <taxon>Acari</taxon>
        <taxon>Parasitiformes</taxon>
        <taxon>Mesostigmata</taxon>
        <taxon>Gamasina</taxon>
        <taxon>Dermanyssoidea</taxon>
        <taxon>Laelapidae</taxon>
        <taxon>Tropilaelaps</taxon>
    </lineage>
</organism>
<dbReference type="GO" id="GO:0035556">
    <property type="term" value="P:intracellular signal transduction"/>
    <property type="evidence" value="ECO:0007669"/>
    <property type="project" value="TreeGrafter"/>
</dbReference>
<dbReference type="GO" id="GO:0007399">
    <property type="term" value="P:nervous system development"/>
    <property type="evidence" value="ECO:0007669"/>
    <property type="project" value="InterPro"/>
</dbReference>
<evidence type="ECO:0000259" key="14">
    <source>
        <dbReference type="PROSITE" id="PS50026"/>
    </source>
</evidence>
<dbReference type="OrthoDB" id="6133584at2759"/>
<feature type="disulfide bond" evidence="12">
    <location>
        <begin position="103"/>
        <end position="120"/>
    </location>
</feature>
<dbReference type="SUPFAM" id="SSF57196">
    <property type="entry name" value="EGF/Laminin"/>
    <property type="match status" value="1"/>
</dbReference>
<dbReference type="EMBL" id="MNPL01004781">
    <property type="protein sequence ID" value="OQR76480.1"/>
    <property type="molecule type" value="Genomic_DNA"/>
</dbReference>
<evidence type="ECO:0000256" key="6">
    <source>
        <dbReference type="ARBA" id="ARBA00022536"/>
    </source>
</evidence>
<dbReference type="SUPFAM" id="SSF48726">
    <property type="entry name" value="Immunoglobulin"/>
    <property type="match status" value="1"/>
</dbReference>
<feature type="domain" description="Ig-like" evidence="15">
    <location>
        <begin position="1"/>
        <end position="52"/>
    </location>
</feature>
<keyword evidence="11 12" id="KW-1015">Disulfide bond</keyword>
<dbReference type="Pfam" id="PF00008">
    <property type="entry name" value="EGF"/>
    <property type="match status" value="1"/>
</dbReference>
<evidence type="ECO:0000256" key="2">
    <source>
        <dbReference type="ARBA" id="ARBA00004613"/>
    </source>
</evidence>
<dbReference type="InterPro" id="IPR013098">
    <property type="entry name" value="Ig_I-set"/>
</dbReference>
<dbReference type="Proteomes" id="UP000192247">
    <property type="component" value="Unassembled WGS sequence"/>
</dbReference>
<reference evidence="16 17" key="1">
    <citation type="journal article" date="2017" name="Gigascience">
        <title>Draft genome of the honey bee ectoparasitic mite, Tropilaelaps mercedesae, is shaped by the parasitic life history.</title>
        <authorList>
            <person name="Dong X."/>
            <person name="Armstrong S.D."/>
            <person name="Xia D."/>
            <person name="Makepeace B.L."/>
            <person name="Darby A.C."/>
            <person name="Kadowaki T."/>
        </authorList>
    </citation>
    <scope>NUCLEOTIDE SEQUENCE [LARGE SCALE GENOMIC DNA]</scope>
    <source>
        <strain evidence="16">Wuxi-XJTLU</strain>
    </source>
</reference>
<dbReference type="InParanoid" id="A0A1V9XSJ2"/>
<feature type="domain" description="EGF-like" evidence="14">
    <location>
        <begin position="93"/>
        <end position="132"/>
    </location>
</feature>
<accession>A0A1V9XSJ2</accession>
<dbReference type="PROSITE" id="PS50835">
    <property type="entry name" value="IG_LIKE"/>
    <property type="match status" value="1"/>
</dbReference>
<feature type="disulfide bond" evidence="12">
    <location>
        <begin position="122"/>
        <end position="131"/>
    </location>
</feature>
<dbReference type="GO" id="GO:0008083">
    <property type="term" value="F:growth factor activity"/>
    <property type="evidence" value="ECO:0007669"/>
    <property type="project" value="UniProtKB-KW"/>
</dbReference>
<evidence type="ECO:0000256" key="11">
    <source>
        <dbReference type="ARBA" id="ARBA00023157"/>
    </source>
</evidence>
<dbReference type="InterPro" id="IPR036179">
    <property type="entry name" value="Ig-like_dom_sf"/>
</dbReference>
<evidence type="ECO:0000256" key="8">
    <source>
        <dbReference type="ARBA" id="ARBA00022989"/>
    </source>
</evidence>
<keyword evidence="7" id="KW-0812">Transmembrane</keyword>
<dbReference type="SMART" id="SM00181">
    <property type="entry name" value="EGF"/>
    <property type="match status" value="1"/>
</dbReference>
<dbReference type="Gene3D" id="2.60.40.10">
    <property type="entry name" value="Immunoglobulins"/>
    <property type="match status" value="1"/>
</dbReference>
<dbReference type="PROSITE" id="PS01186">
    <property type="entry name" value="EGF_2"/>
    <property type="match status" value="1"/>
</dbReference>
<protein>
    <submittedName>
        <fullName evidence="16">Pro-neuregulin-2</fullName>
    </submittedName>
</protein>
<dbReference type="InterPro" id="IPR007110">
    <property type="entry name" value="Ig-like_dom"/>
</dbReference>
<dbReference type="STRING" id="418985.A0A1V9XSJ2"/>
<evidence type="ECO:0000256" key="1">
    <source>
        <dbReference type="ARBA" id="ARBA00004251"/>
    </source>
</evidence>
<dbReference type="PANTHER" id="PTHR11100">
    <property type="entry name" value="HEREGULIN-NEUREGULIN FAMILY MEMBER"/>
    <property type="match status" value="1"/>
</dbReference>
<dbReference type="PROSITE" id="PS50026">
    <property type="entry name" value="EGF_3"/>
    <property type="match status" value="1"/>
</dbReference>
<feature type="region of interest" description="Disordered" evidence="13">
    <location>
        <begin position="59"/>
        <end position="85"/>
    </location>
</feature>
<feature type="compositionally biased region" description="Polar residues" evidence="13">
    <location>
        <begin position="71"/>
        <end position="85"/>
    </location>
</feature>
<name>A0A1V9XSJ2_9ACAR</name>
<comment type="subcellular location">
    <subcellularLocation>
        <location evidence="1">Cell membrane</location>
        <topology evidence="1">Single-pass type I membrane protein</topology>
    </subcellularLocation>
    <subcellularLocation>
        <location evidence="2">Secreted</location>
    </subcellularLocation>
</comment>
<evidence type="ECO:0000256" key="9">
    <source>
        <dbReference type="ARBA" id="ARBA00023030"/>
    </source>
</evidence>
<keyword evidence="5" id="KW-0964">Secreted</keyword>
<keyword evidence="4" id="KW-1003">Cell membrane</keyword>
<sequence length="191" mass="21519">MNNYTSLVMIRHKRRRTRLELSSVRVSDSGEYKCTASNVISRHPASASVQVTVRENVFESGQSPWDRPNSPGDQTKNGVSHSIDSSHASAFPSGLPCPLTTYCLNGATCILLEIINEPSCVCPDGFQGPRCENKLVHLRRLLLDDTNNPQPIESSGMLWQAEEYQVRSLENHPLWRRLQQQKHVGSSQHRR</sequence>
<evidence type="ECO:0000256" key="10">
    <source>
        <dbReference type="ARBA" id="ARBA00023136"/>
    </source>
</evidence>
<keyword evidence="8" id="KW-1133">Transmembrane helix</keyword>
<proteinExistence type="inferred from homology"/>
<comment type="similarity">
    <text evidence="3">Belongs to the neuregulin family.</text>
</comment>
<evidence type="ECO:0000256" key="4">
    <source>
        <dbReference type="ARBA" id="ARBA00022475"/>
    </source>
</evidence>
<dbReference type="PANTHER" id="PTHR11100:SF12">
    <property type="entry name" value="PROTEIN VEIN"/>
    <property type="match status" value="1"/>
</dbReference>
<gene>
    <name evidence="16" type="ORF">BIW11_07759</name>
</gene>
<evidence type="ECO:0000313" key="17">
    <source>
        <dbReference type="Proteomes" id="UP000192247"/>
    </source>
</evidence>
<dbReference type="Pfam" id="PF07679">
    <property type="entry name" value="I-set"/>
    <property type="match status" value="1"/>
</dbReference>
<comment type="caution">
    <text evidence="12">Lacks conserved residue(s) required for the propagation of feature annotation.</text>
</comment>
<evidence type="ECO:0000313" key="16">
    <source>
        <dbReference type="EMBL" id="OQR76480.1"/>
    </source>
</evidence>
<keyword evidence="17" id="KW-1185">Reference proteome</keyword>
<dbReference type="InterPro" id="IPR000742">
    <property type="entry name" value="EGF"/>
</dbReference>
<dbReference type="GO" id="GO:0048513">
    <property type="term" value="P:animal organ development"/>
    <property type="evidence" value="ECO:0007669"/>
    <property type="project" value="TreeGrafter"/>
</dbReference>
<dbReference type="CDD" id="cd00054">
    <property type="entry name" value="EGF_CA"/>
    <property type="match status" value="1"/>
</dbReference>
<evidence type="ECO:0000259" key="15">
    <source>
        <dbReference type="PROSITE" id="PS50835"/>
    </source>
</evidence>
<evidence type="ECO:0000256" key="5">
    <source>
        <dbReference type="ARBA" id="ARBA00022525"/>
    </source>
</evidence>
<keyword evidence="9" id="KW-0339">Growth factor</keyword>